<name>A0A1S2NC81_9BURK</name>
<proteinExistence type="predicted"/>
<protein>
    <submittedName>
        <fullName evidence="1">Uncharacterized protein</fullName>
    </submittedName>
</protein>
<sequence>MSNPIVHVIQDFSIAEQLRADLLAAGLSQDSVALSPIGDEAGPGQSNFTVGDSPSAKGGTDYNDVYRPEGDMHGACILRVLAQNPREEELARAIVERHRTANPHALSEQRVP</sequence>
<gene>
    <name evidence="1" type="ORF">LO55_3447</name>
</gene>
<evidence type="ECO:0000313" key="1">
    <source>
        <dbReference type="EMBL" id="OIJ41972.1"/>
    </source>
</evidence>
<dbReference type="EMBL" id="JRYB01000001">
    <property type="protein sequence ID" value="OIJ41972.1"/>
    <property type="molecule type" value="Genomic_DNA"/>
</dbReference>
<evidence type="ECO:0000313" key="2">
    <source>
        <dbReference type="Proteomes" id="UP000180246"/>
    </source>
</evidence>
<comment type="caution">
    <text evidence="1">The sequence shown here is derived from an EMBL/GenBank/DDBJ whole genome shotgun (WGS) entry which is preliminary data.</text>
</comment>
<dbReference type="AlphaFoldDB" id="A0A1S2NC81"/>
<reference evidence="1 2" key="1">
    <citation type="submission" date="2014-10" db="EMBL/GenBank/DDBJ databases">
        <authorList>
            <person name="Seo M.-J."/>
            <person name="Seok Y.J."/>
            <person name="Cha I.-T."/>
        </authorList>
    </citation>
    <scope>NUCLEOTIDE SEQUENCE [LARGE SCALE GENOMIC DNA]</scope>
    <source>
        <strain evidence="1 2">NEU</strain>
    </source>
</reference>
<accession>A0A1S2NC81</accession>
<dbReference type="RefSeq" id="WP_005667288.1">
    <property type="nucleotide sequence ID" value="NZ_DALZDZ010000007.1"/>
</dbReference>
<organism evidence="1 2">
    <name type="scientific">Massilia timonae</name>
    <dbReference type="NCBI Taxonomy" id="47229"/>
    <lineage>
        <taxon>Bacteria</taxon>
        <taxon>Pseudomonadati</taxon>
        <taxon>Pseudomonadota</taxon>
        <taxon>Betaproteobacteria</taxon>
        <taxon>Burkholderiales</taxon>
        <taxon>Oxalobacteraceae</taxon>
        <taxon>Telluria group</taxon>
        <taxon>Massilia</taxon>
    </lineage>
</organism>
<dbReference type="Proteomes" id="UP000180246">
    <property type="component" value="Unassembled WGS sequence"/>
</dbReference>